<sequence>MSSPLPTFIQYVTCCTRDNKIQDLLCANSKEANSKEAYSSSPLQPLGAHIITWFILSGGHQLQAPEVLHRSSVWHHVTHVQYKPEAGVCTIPLEDLLCGTGAEDHTSEGPQQLQAGSADLASDESLKRLVLNHLHLLVRSSLDLL</sequence>
<accession>A0ABU7AQR8</accession>
<dbReference type="Proteomes" id="UP001345963">
    <property type="component" value="Unassembled WGS sequence"/>
</dbReference>
<organism evidence="1 2">
    <name type="scientific">Ataeniobius toweri</name>
    <dbReference type="NCBI Taxonomy" id="208326"/>
    <lineage>
        <taxon>Eukaryota</taxon>
        <taxon>Metazoa</taxon>
        <taxon>Chordata</taxon>
        <taxon>Craniata</taxon>
        <taxon>Vertebrata</taxon>
        <taxon>Euteleostomi</taxon>
        <taxon>Actinopterygii</taxon>
        <taxon>Neopterygii</taxon>
        <taxon>Teleostei</taxon>
        <taxon>Neoteleostei</taxon>
        <taxon>Acanthomorphata</taxon>
        <taxon>Ovalentaria</taxon>
        <taxon>Atherinomorphae</taxon>
        <taxon>Cyprinodontiformes</taxon>
        <taxon>Goodeidae</taxon>
        <taxon>Ataeniobius</taxon>
    </lineage>
</organism>
<keyword evidence="2" id="KW-1185">Reference proteome</keyword>
<evidence type="ECO:0000313" key="1">
    <source>
        <dbReference type="EMBL" id="MED6240423.1"/>
    </source>
</evidence>
<reference evidence="1 2" key="1">
    <citation type="submission" date="2021-07" db="EMBL/GenBank/DDBJ databases">
        <authorList>
            <person name="Palmer J.M."/>
        </authorList>
    </citation>
    <scope>NUCLEOTIDE SEQUENCE [LARGE SCALE GENOMIC DNA]</scope>
    <source>
        <strain evidence="1 2">AT_MEX2019</strain>
        <tissue evidence="1">Muscle</tissue>
    </source>
</reference>
<comment type="caution">
    <text evidence="1">The sequence shown here is derived from an EMBL/GenBank/DDBJ whole genome shotgun (WGS) entry which is preliminary data.</text>
</comment>
<name>A0ABU7AQR8_9TELE</name>
<dbReference type="EMBL" id="JAHUTI010024125">
    <property type="protein sequence ID" value="MED6240423.1"/>
    <property type="molecule type" value="Genomic_DNA"/>
</dbReference>
<protein>
    <submittedName>
        <fullName evidence="1">Uncharacterized protein</fullName>
    </submittedName>
</protein>
<evidence type="ECO:0000313" key="2">
    <source>
        <dbReference type="Proteomes" id="UP001345963"/>
    </source>
</evidence>
<proteinExistence type="predicted"/>
<gene>
    <name evidence="1" type="ORF">ATANTOWER_020888</name>
</gene>